<dbReference type="EMBL" id="BK014894">
    <property type="protein sequence ID" value="DAD81057.1"/>
    <property type="molecule type" value="Genomic_DNA"/>
</dbReference>
<protein>
    <submittedName>
        <fullName evidence="1">Uncharacterized protein</fullName>
    </submittedName>
</protein>
<proteinExistence type="predicted"/>
<evidence type="ECO:0000313" key="1">
    <source>
        <dbReference type="EMBL" id="DAD81057.1"/>
    </source>
</evidence>
<sequence length="47" mass="4955">MCFGYCVVSSLLSAVLGLILLELVCGIGLVTTTLVLYGTTAELDYLI</sequence>
<name>A0A8S5MFE8_9CAUD</name>
<reference evidence="1" key="1">
    <citation type="journal article" date="2021" name="Proc. Natl. Acad. Sci. U.S.A.">
        <title>A Catalog of Tens of Thousands of Viruses from Human Metagenomes Reveals Hidden Associations with Chronic Diseases.</title>
        <authorList>
            <person name="Tisza M.J."/>
            <person name="Buck C.B."/>
        </authorList>
    </citation>
    <scope>NUCLEOTIDE SEQUENCE</scope>
    <source>
        <strain evidence="1">CtCVD13</strain>
    </source>
</reference>
<organism evidence="1">
    <name type="scientific">Siphoviridae sp. ctCVD13</name>
    <dbReference type="NCBI Taxonomy" id="2826194"/>
    <lineage>
        <taxon>Viruses</taxon>
        <taxon>Duplodnaviria</taxon>
        <taxon>Heunggongvirae</taxon>
        <taxon>Uroviricota</taxon>
        <taxon>Caudoviricetes</taxon>
    </lineage>
</organism>
<accession>A0A8S5MFE8</accession>